<proteinExistence type="predicted"/>
<sequence length="35" mass="4012">MILKGLIGLFVTGFTAYVFAAMLFIPDRSSKFYHR</sequence>
<dbReference type="AlphaFoldDB" id="A0A2R4MYS1"/>
<keyword evidence="1" id="KW-0812">Transmembrane</keyword>
<dbReference type="EMBL" id="CP028491">
    <property type="protein sequence ID" value="AVX19957.1"/>
    <property type="molecule type" value="Genomic_DNA"/>
</dbReference>
<organism evidence="2 3">
    <name type="scientific">Carboxydocella thermautotrophica</name>
    <dbReference type="NCBI Taxonomy" id="178899"/>
    <lineage>
        <taxon>Bacteria</taxon>
        <taxon>Bacillati</taxon>
        <taxon>Bacillota</taxon>
        <taxon>Clostridia</taxon>
        <taxon>Eubacteriales</taxon>
        <taxon>Clostridiales Family XVI. Incertae Sedis</taxon>
        <taxon>Carboxydocella</taxon>
    </lineage>
</organism>
<keyword evidence="1" id="KW-1133">Transmembrane helix</keyword>
<evidence type="ECO:0000313" key="3">
    <source>
        <dbReference type="Proteomes" id="UP000241323"/>
    </source>
</evidence>
<gene>
    <name evidence="2" type="ORF">CFE_0758</name>
</gene>
<dbReference type="Proteomes" id="UP000241323">
    <property type="component" value="Chromosome"/>
</dbReference>
<dbReference type="KEGG" id="cthm:CFE_0758"/>
<name>A0A2R4MYS1_CARTR</name>
<evidence type="ECO:0000256" key="1">
    <source>
        <dbReference type="SAM" id="Phobius"/>
    </source>
</evidence>
<reference evidence="2 3" key="1">
    <citation type="submission" date="2018-04" db="EMBL/GenBank/DDBJ databases">
        <title>Genomic insights into metabolic versatility of Carboxydocella thermautotrophica capable of coupling hydrogenogenic CO oxidation with the reduction of Fe(III) minerals in Kamchatka hot springs.</title>
        <authorList>
            <person name="Toshchakov S.V."/>
            <person name="Tepliuk A.V."/>
            <person name="Gavrilov S.N."/>
            <person name="Kublanov I.V."/>
            <person name="Lebedinsky A.V."/>
            <person name="Bonch-Osmolovskaya E.A."/>
            <person name="Rusakov V.S."/>
            <person name="Chistyakova N.I."/>
            <person name="Korzhenkov A."/>
            <person name="Zavarsina D.G."/>
            <person name="Sokolova T.G."/>
        </authorList>
    </citation>
    <scope>NUCLEOTIDE SEQUENCE [LARGE SCALE GENOMIC DNA]</scope>
    <source>
        <strain evidence="2 3">019</strain>
    </source>
</reference>
<accession>A0A2R4MYS1</accession>
<feature type="transmembrane region" description="Helical" evidence="1">
    <location>
        <begin position="6"/>
        <end position="25"/>
    </location>
</feature>
<protein>
    <submittedName>
        <fullName evidence="2">Uncharacterized protein</fullName>
    </submittedName>
</protein>
<keyword evidence="1" id="KW-0472">Membrane</keyword>
<keyword evidence="3" id="KW-1185">Reference proteome</keyword>
<evidence type="ECO:0000313" key="2">
    <source>
        <dbReference type="EMBL" id="AVX19957.1"/>
    </source>
</evidence>